<sequence>MHWLIVSRCGGTEAPGRGGLGDHSPSGSRRRAGARTLVVGKPRCAGWSPQRHGAEAGASPVFGAAGGVASTAPRRGLAAPAPRLEHPHARAGRSPRGAASRCPWRAGCVAGATGGSVHRTGSEFQPKQGVATCGVKRQYMGCAGRVANGINTVHLSYVRERTGHALIGARQWIPAEHLADPRTAAGMGLPPELEFRTKGELAIDLCVDAYADGLVFDVVCGDEVYGNCTPLREFFEQRGQAYVLRVASTFMIDLPSGERLTRAQAVTLLAADTRRWEVRSAGAGSKGQRWYAWAWIATASPRHHLLVRRHLHTGELALHYCHVPEGQPVTKTRLIRAAGLRWPVEECFEFGKDHFGLDQCQARLHAATARHTVLVMAALAVCAVTAAHLRDRTDSQAAPPSTPDQPPPPEPGLIPLTVHEVKRLLADALHHPRPPGHATRGSWCGTGPNSSRGEAG</sequence>
<reference evidence="3 4" key="1">
    <citation type="submission" date="2023-12" db="EMBL/GenBank/DDBJ databases">
        <title>Micromonospora sp. nov., isolated from Atacama Desert.</title>
        <authorList>
            <person name="Carro L."/>
            <person name="Golinska P."/>
            <person name="Klenk H.-P."/>
            <person name="Goodfellow M."/>
        </authorList>
    </citation>
    <scope>NUCLEOTIDE SEQUENCE [LARGE SCALE GENOMIC DNA]</scope>
    <source>
        <strain evidence="3 4">4G53</strain>
    </source>
</reference>
<dbReference type="PANTHER" id="PTHR33627">
    <property type="entry name" value="TRANSPOSASE"/>
    <property type="match status" value="1"/>
</dbReference>
<feature type="domain" description="Transposase IS701-like DDE" evidence="2">
    <location>
        <begin position="126"/>
        <end position="251"/>
    </location>
</feature>
<dbReference type="InterPro" id="IPR039365">
    <property type="entry name" value="IS701-like"/>
</dbReference>
<keyword evidence="4" id="KW-1185">Reference proteome</keyword>
<feature type="compositionally biased region" description="Polar residues" evidence="1">
    <location>
        <begin position="447"/>
        <end position="456"/>
    </location>
</feature>
<feature type="region of interest" description="Disordered" evidence="1">
    <location>
        <begin position="79"/>
        <end position="98"/>
    </location>
</feature>
<proteinExistence type="predicted"/>
<dbReference type="Proteomes" id="UP001290101">
    <property type="component" value="Unassembled WGS sequence"/>
</dbReference>
<organism evidence="3 4">
    <name type="scientific">Micromonospora sicca</name>
    <dbReference type="NCBI Taxonomy" id="2202420"/>
    <lineage>
        <taxon>Bacteria</taxon>
        <taxon>Bacillati</taxon>
        <taxon>Actinomycetota</taxon>
        <taxon>Actinomycetes</taxon>
        <taxon>Micromonosporales</taxon>
        <taxon>Micromonosporaceae</taxon>
        <taxon>Micromonospora</taxon>
    </lineage>
</organism>
<protein>
    <submittedName>
        <fullName evidence="3">Transposase</fullName>
    </submittedName>
</protein>
<evidence type="ECO:0000313" key="4">
    <source>
        <dbReference type="Proteomes" id="UP001290101"/>
    </source>
</evidence>
<dbReference type="InterPro" id="IPR012337">
    <property type="entry name" value="RNaseH-like_sf"/>
</dbReference>
<dbReference type="EMBL" id="JAXOTQ010000097">
    <property type="protein sequence ID" value="MDZ5494662.1"/>
    <property type="molecule type" value="Genomic_DNA"/>
</dbReference>
<gene>
    <name evidence="3" type="ORF">U2F25_35410</name>
</gene>
<dbReference type="PANTHER" id="PTHR33627:SF1">
    <property type="entry name" value="TRANSPOSASE"/>
    <property type="match status" value="1"/>
</dbReference>
<evidence type="ECO:0000256" key="1">
    <source>
        <dbReference type="SAM" id="MobiDB-lite"/>
    </source>
</evidence>
<evidence type="ECO:0000313" key="3">
    <source>
        <dbReference type="EMBL" id="MDZ5494662.1"/>
    </source>
</evidence>
<comment type="caution">
    <text evidence="3">The sequence shown here is derived from an EMBL/GenBank/DDBJ whole genome shotgun (WGS) entry which is preliminary data.</text>
</comment>
<accession>A0ABU5JPU8</accession>
<dbReference type="SUPFAM" id="SSF53098">
    <property type="entry name" value="Ribonuclease H-like"/>
    <property type="match status" value="1"/>
</dbReference>
<dbReference type="Pfam" id="PF13546">
    <property type="entry name" value="DDE_5"/>
    <property type="match status" value="1"/>
</dbReference>
<dbReference type="InterPro" id="IPR038721">
    <property type="entry name" value="IS701-like_DDE_dom"/>
</dbReference>
<feature type="region of interest" description="Disordered" evidence="1">
    <location>
        <begin position="392"/>
        <end position="456"/>
    </location>
</feature>
<feature type="compositionally biased region" description="Pro residues" evidence="1">
    <location>
        <begin position="400"/>
        <end position="412"/>
    </location>
</feature>
<name>A0ABU5JPU8_9ACTN</name>
<feature type="region of interest" description="Disordered" evidence="1">
    <location>
        <begin position="9"/>
        <end position="32"/>
    </location>
</feature>
<feature type="compositionally biased region" description="Basic and acidic residues" evidence="1">
    <location>
        <begin position="419"/>
        <end position="430"/>
    </location>
</feature>
<evidence type="ECO:0000259" key="2">
    <source>
        <dbReference type="Pfam" id="PF13546"/>
    </source>
</evidence>